<dbReference type="PANTHER" id="PTHR42790:SF4">
    <property type="entry name" value="VALINE--PYRUVATE AMINOTRANSFERASE"/>
    <property type="match status" value="1"/>
</dbReference>
<name>A0A1G2G906_9BACT</name>
<evidence type="ECO:0000256" key="4">
    <source>
        <dbReference type="ARBA" id="ARBA00022898"/>
    </source>
</evidence>
<evidence type="ECO:0000256" key="1">
    <source>
        <dbReference type="ARBA" id="ARBA00001933"/>
    </source>
</evidence>
<keyword evidence="4" id="KW-0663">Pyridoxal phosphate</keyword>
<evidence type="ECO:0000313" key="6">
    <source>
        <dbReference type="Proteomes" id="UP000176576"/>
    </source>
</evidence>
<dbReference type="InterPro" id="IPR050859">
    <property type="entry name" value="Class-I_PLP-dep_aminotransf"/>
</dbReference>
<comment type="caution">
    <text evidence="5">The sequence shown here is derived from an EMBL/GenBank/DDBJ whole genome shotgun (WGS) entry which is preliminary data.</text>
</comment>
<dbReference type="SUPFAM" id="SSF53383">
    <property type="entry name" value="PLP-dependent transferases"/>
    <property type="match status" value="1"/>
</dbReference>
<keyword evidence="3" id="KW-0808">Transferase</keyword>
<dbReference type="Gene3D" id="3.90.1150.10">
    <property type="entry name" value="Aspartate Aminotransferase, domain 1"/>
    <property type="match status" value="1"/>
</dbReference>
<reference evidence="5 6" key="1">
    <citation type="journal article" date="2016" name="Nat. Commun.">
        <title>Thousands of microbial genomes shed light on interconnected biogeochemical processes in an aquifer system.</title>
        <authorList>
            <person name="Anantharaman K."/>
            <person name="Brown C.T."/>
            <person name="Hug L.A."/>
            <person name="Sharon I."/>
            <person name="Castelle C.J."/>
            <person name="Probst A.J."/>
            <person name="Thomas B.C."/>
            <person name="Singh A."/>
            <person name="Wilkins M.J."/>
            <person name="Karaoz U."/>
            <person name="Brodie E.L."/>
            <person name="Williams K.H."/>
            <person name="Hubbard S.S."/>
            <person name="Banfield J.F."/>
        </authorList>
    </citation>
    <scope>NUCLEOTIDE SEQUENCE [LARGE SCALE GENOMIC DNA]</scope>
</reference>
<dbReference type="AlphaFoldDB" id="A0A1G2G906"/>
<dbReference type="InterPro" id="IPR024551">
    <property type="entry name" value="AspAT_Ic"/>
</dbReference>
<gene>
    <name evidence="5" type="ORF">A3J54_01680</name>
</gene>
<dbReference type="PANTHER" id="PTHR42790">
    <property type="entry name" value="AMINOTRANSFERASE"/>
    <property type="match status" value="1"/>
</dbReference>
<sequence length="423" mass="47271">MTKYEARAAYDAVVLRDPPINFQRGYLGVEQLDYTPWECVMEDVPVFEVEGEDIRNYSKRFIEGLPAARELFGNYLGVKASEVIIYAQTARRVIHDICSRACLKGVGGYAPWNNRQARAQILCPVPGYDNHHHICEDVGLSMIPVPMRGNGPDMDVVEHYCRERSDVKAIICVPQYHNPTGITYSADTVLRLSRMDASPDFRIIWDCTYLECHYGRHPDKLMNIMDACRVAGNPDRPLLVFSTSKITTPAYSIAGVAGSERNVAWMRELVKVTSGNPGLLNQLAHVRFFKSVGSIKSFMYETHGCFLGRKMALVERTLISGLGSELLLADDVVWQRPEGGYSFCVKLKQPCASRVVELAAAKGVLMLEPREMYPYKVDTENRYIRIMPSAVSDDDIVAGMGVVCACIRLALAEYDASFVSDGL</sequence>
<accession>A0A1G2G906</accession>
<evidence type="ECO:0000256" key="3">
    <source>
        <dbReference type="ARBA" id="ARBA00022679"/>
    </source>
</evidence>
<comment type="cofactor">
    <cofactor evidence="1">
        <name>pyridoxal 5'-phosphate</name>
        <dbReference type="ChEBI" id="CHEBI:597326"/>
    </cofactor>
</comment>
<keyword evidence="2" id="KW-0032">Aminotransferase</keyword>
<evidence type="ECO:0008006" key="7">
    <source>
        <dbReference type="Google" id="ProtNLM"/>
    </source>
</evidence>
<dbReference type="GO" id="GO:0005829">
    <property type="term" value="C:cytosol"/>
    <property type="evidence" value="ECO:0007669"/>
    <property type="project" value="TreeGrafter"/>
</dbReference>
<dbReference type="Pfam" id="PF12897">
    <property type="entry name" value="Asp_aminotransf"/>
    <property type="match status" value="1"/>
</dbReference>
<dbReference type="InterPro" id="IPR015424">
    <property type="entry name" value="PyrdxlP-dep_Trfase"/>
</dbReference>
<dbReference type="GO" id="GO:0009042">
    <property type="term" value="F:valine-pyruvate transaminase activity"/>
    <property type="evidence" value="ECO:0007669"/>
    <property type="project" value="TreeGrafter"/>
</dbReference>
<evidence type="ECO:0000313" key="5">
    <source>
        <dbReference type="EMBL" id="OGZ46686.1"/>
    </source>
</evidence>
<dbReference type="Gene3D" id="3.40.640.10">
    <property type="entry name" value="Type I PLP-dependent aspartate aminotransferase-like (Major domain)"/>
    <property type="match status" value="1"/>
</dbReference>
<dbReference type="InterPro" id="IPR015421">
    <property type="entry name" value="PyrdxlP-dep_Trfase_major"/>
</dbReference>
<organism evidence="5 6">
    <name type="scientific">Candidatus Ryanbacteria bacterium RIFCSPHIGHO2_02_FULL_45_13b</name>
    <dbReference type="NCBI Taxonomy" id="1802117"/>
    <lineage>
        <taxon>Bacteria</taxon>
        <taxon>Candidatus Ryaniibacteriota</taxon>
    </lineage>
</organism>
<dbReference type="STRING" id="1802117.A3J54_01680"/>
<evidence type="ECO:0000256" key="2">
    <source>
        <dbReference type="ARBA" id="ARBA00022576"/>
    </source>
</evidence>
<dbReference type="Proteomes" id="UP000176576">
    <property type="component" value="Unassembled WGS sequence"/>
</dbReference>
<protein>
    <recommendedName>
        <fullName evidence="7">Aminotransferase class I/classII domain-containing protein</fullName>
    </recommendedName>
</protein>
<dbReference type="EMBL" id="MHNN01000006">
    <property type="protein sequence ID" value="OGZ46686.1"/>
    <property type="molecule type" value="Genomic_DNA"/>
</dbReference>
<dbReference type="InterPro" id="IPR015422">
    <property type="entry name" value="PyrdxlP-dep_Trfase_small"/>
</dbReference>
<dbReference type="GO" id="GO:0004069">
    <property type="term" value="F:L-aspartate:2-oxoglutarate aminotransferase activity"/>
    <property type="evidence" value="ECO:0007669"/>
    <property type="project" value="InterPro"/>
</dbReference>
<proteinExistence type="predicted"/>
<dbReference type="GO" id="GO:1901605">
    <property type="term" value="P:alpha-amino acid metabolic process"/>
    <property type="evidence" value="ECO:0007669"/>
    <property type="project" value="TreeGrafter"/>
</dbReference>